<keyword evidence="4 12" id="KW-0808">Transferase</keyword>
<name>A0A2M6W0H2_9BACT</name>
<evidence type="ECO:0000256" key="4">
    <source>
        <dbReference type="ARBA" id="ARBA00022679"/>
    </source>
</evidence>
<dbReference type="EC" id="2.7.1.40" evidence="3 12"/>
<gene>
    <name evidence="15" type="ORF">COU33_04045</name>
</gene>
<dbReference type="InterPro" id="IPR015813">
    <property type="entry name" value="Pyrv/PenolPyrv_kinase-like_dom"/>
</dbReference>
<comment type="similarity">
    <text evidence="2 12">Belongs to the pyruvate kinase family.</text>
</comment>
<evidence type="ECO:0000256" key="5">
    <source>
        <dbReference type="ARBA" id="ARBA00022723"/>
    </source>
</evidence>
<dbReference type="InterPro" id="IPR015793">
    <property type="entry name" value="Pyrv_Knase_brl"/>
</dbReference>
<feature type="domain" description="Pyruvate kinase barrel" evidence="13">
    <location>
        <begin position="1"/>
        <end position="105"/>
    </location>
</feature>
<evidence type="ECO:0000256" key="9">
    <source>
        <dbReference type="ARBA" id="ARBA00022842"/>
    </source>
</evidence>
<evidence type="ECO:0000256" key="2">
    <source>
        <dbReference type="ARBA" id="ARBA00008663"/>
    </source>
</evidence>
<dbReference type="Gene3D" id="3.20.20.60">
    <property type="entry name" value="Phosphoenolpyruvate-binding domains"/>
    <property type="match status" value="1"/>
</dbReference>
<proteinExistence type="inferred from homology"/>
<dbReference type="Pfam" id="PF02887">
    <property type="entry name" value="PK_C"/>
    <property type="match status" value="1"/>
</dbReference>
<evidence type="ECO:0000256" key="1">
    <source>
        <dbReference type="ARBA" id="ARBA00004997"/>
    </source>
</evidence>
<evidence type="ECO:0000256" key="12">
    <source>
        <dbReference type="RuleBase" id="RU000504"/>
    </source>
</evidence>
<dbReference type="AlphaFoldDB" id="A0A2M6W0H2"/>
<evidence type="ECO:0000256" key="8">
    <source>
        <dbReference type="ARBA" id="ARBA00022840"/>
    </source>
</evidence>
<dbReference type="Gene3D" id="3.40.1380.20">
    <property type="entry name" value="Pyruvate kinase, C-terminal domain"/>
    <property type="match status" value="1"/>
</dbReference>
<dbReference type="InterPro" id="IPR001697">
    <property type="entry name" value="Pyr_Knase"/>
</dbReference>
<evidence type="ECO:0000256" key="6">
    <source>
        <dbReference type="ARBA" id="ARBA00022741"/>
    </source>
</evidence>
<keyword evidence="7 12" id="KW-0418">Kinase</keyword>
<dbReference type="GO" id="GO:0004743">
    <property type="term" value="F:pyruvate kinase activity"/>
    <property type="evidence" value="ECO:0007669"/>
    <property type="project" value="UniProtKB-EC"/>
</dbReference>
<organism evidence="15 16">
    <name type="scientific">Candidatus Magasanikbacteria bacterium CG10_big_fil_rev_8_21_14_0_10_43_6</name>
    <dbReference type="NCBI Taxonomy" id="1974650"/>
    <lineage>
        <taxon>Bacteria</taxon>
        <taxon>Candidatus Magasanikiibacteriota</taxon>
    </lineage>
</organism>
<dbReference type="PRINTS" id="PR01050">
    <property type="entry name" value="PYRUVTKNASE"/>
</dbReference>
<reference evidence="16" key="1">
    <citation type="submission" date="2017-09" db="EMBL/GenBank/DDBJ databases">
        <title>Depth-based differentiation of microbial function through sediment-hosted aquifers and enrichment of novel symbionts in the deep terrestrial subsurface.</title>
        <authorList>
            <person name="Probst A.J."/>
            <person name="Ladd B."/>
            <person name="Jarett J.K."/>
            <person name="Geller-Mcgrath D.E."/>
            <person name="Sieber C.M.K."/>
            <person name="Emerson J.B."/>
            <person name="Anantharaman K."/>
            <person name="Thomas B.C."/>
            <person name="Malmstrom R."/>
            <person name="Stieglmeier M."/>
            <person name="Klingl A."/>
            <person name="Woyke T."/>
            <person name="Ryan C.M."/>
            <person name="Banfield J.F."/>
        </authorList>
    </citation>
    <scope>NUCLEOTIDE SEQUENCE [LARGE SCALE GENOMIC DNA]</scope>
</reference>
<evidence type="ECO:0000256" key="10">
    <source>
        <dbReference type="ARBA" id="ARBA00023152"/>
    </source>
</evidence>
<keyword evidence="11 15" id="KW-0670">Pyruvate</keyword>
<evidence type="ECO:0000256" key="11">
    <source>
        <dbReference type="ARBA" id="ARBA00023317"/>
    </source>
</evidence>
<dbReference type="Proteomes" id="UP000229362">
    <property type="component" value="Unassembled WGS sequence"/>
</dbReference>
<accession>A0A2M6W0H2</accession>
<dbReference type="GO" id="GO:0000287">
    <property type="term" value="F:magnesium ion binding"/>
    <property type="evidence" value="ECO:0007669"/>
    <property type="project" value="InterPro"/>
</dbReference>
<dbReference type="UniPathway" id="UPA00109">
    <property type="reaction ID" value="UER00188"/>
</dbReference>
<dbReference type="InterPro" id="IPR036918">
    <property type="entry name" value="Pyrv_Knase_C_sf"/>
</dbReference>
<sequence>IERAEAVERIDEILDVVDGIMVARGDLGIEIPAAEVPVTQKILIEKALAHAKPVIVATQMLDSMQELPRPTRAEVSDVSNAVMDHTDAVMLSNETATGKYPVVTVETMSHIIMEAEKSAYDDLPMREYDGKKQQIDTVISGMSRMLAEEVGATLILAASISGGTGKLISRYRPELPIAVATNSERARHQLNLSWGVVPFILPTCRTIEELVQRSVVYLKKEKIVARGDKLIVVAGEPVGEAGHVNLLEVREVE</sequence>
<evidence type="ECO:0000259" key="14">
    <source>
        <dbReference type="Pfam" id="PF02887"/>
    </source>
</evidence>
<evidence type="ECO:0000313" key="15">
    <source>
        <dbReference type="EMBL" id="PIT86286.1"/>
    </source>
</evidence>
<dbReference type="GO" id="GO:0030955">
    <property type="term" value="F:potassium ion binding"/>
    <property type="evidence" value="ECO:0007669"/>
    <property type="project" value="InterPro"/>
</dbReference>
<dbReference type="SUPFAM" id="SSF51621">
    <property type="entry name" value="Phosphoenolpyruvate/pyruvate domain"/>
    <property type="match status" value="1"/>
</dbReference>
<comment type="caution">
    <text evidence="15">The sequence shown here is derived from an EMBL/GenBank/DDBJ whole genome shotgun (WGS) entry which is preliminary data.</text>
</comment>
<dbReference type="GO" id="GO:0016301">
    <property type="term" value="F:kinase activity"/>
    <property type="evidence" value="ECO:0007669"/>
    <property type="project" value="UniProtKB-KW"/>
</dbReference>
<comment type="pathway">
    <text evidence="1 12">Carbohydrate degradation; glycolysis; pyruvate from D-glyceraldehyde 3-phosphate: step 5/5.</text>
</comment>
<dbReference type="Pfam" id="PF00224">
    <property type="entry name" value="PK"/>
    <property type="match status" value="1"/>
</dbReference>
<feature type="domain" description="Pyruvate kinase C-terminal" evidence="14">
    <location>
        <begin position="143"/>
        <end position="249"/>
    </location>
</feature>
<keyword evidence="8" id="KW-0067">ATP-binding</keyword>
<feature type="non-terminal residue" evidence="15">
    <location>
        <position position="1"/>
    </location>
</feature>
<evidence type="ECO:0000256" key="7">
    <source>
        <dbReference type="ARBA" id="ARBA00022777"/>
    </source>
</evidence>
<comment type="catalytic activity">
    <reaction evidence="12">
        <text>pyruvate + ATP = phosphoenolpyruvate + ADP + H(+)</text>
        <dbReference type="Rhea" id="RHEA:18157"/>
        <dbReference type="ChEBI" id="CHEBI:15361"/>
        <dbReference type="ChEBI" id="CHEBI:15378"/>
        <dbReference type="ChEBI" id="CHEBI:30616"/>
        <dbReference type="ChEBI" id="CHEBI:58702"/>
        <dbReference type="ChEBI" id="CHEBI:456216"/>
        <dbReference type="EC" id="2.7.1.40"/>
    </reaction>
</comment>
<keyword evidence="5" id="KW-0479">Metal-binding</keyword>
<keyword evidence="10 12" id="KW-0324">Glycolysis</keyword>
<keyword evidence="9 12" id="KW-0460">Magnesium</keyword>
<dbReference type="InterPro" id="IPR040442">
    <property type="entry name" value="Pyrv_kinase-like_dom_sf"/>
</dbReference>
<dbReference type="InterPro" id="IPR015795">
    <property type="entry name" value="Pyrv_Knase_C"/>
</dbReference>
<dbReference type="EMBL" id="PFBZ01000175">
    <property type="protein sequence ID" value="PIT86286.1"/>
    <property type="molecule type" value="Genomic_DNA"/>
</dbReference>
<keyword evidence="6" id="KW-0547">Nucleotide-binding</keyword>
<evidence type="ECO:0000259" key="13">
    <source>
        <dbReference type="Pfam" id="PF00224"/>
    </source>
</evidence>
<evidence type="ECO:0000256" key="3">
    <source>
        <dbReference type="ARBA" id="ARBA00012142"/>
    </source>
</evidence>
<dbReference type="GO" id="GO:0005524">
    <property type="term" value="F:ATP binding"/>
    <property type="evidence" value="ECO:0007669"/>
    <property type="project" value="UniProtKB-KW"/>
</dbReference>
<dbReference type="PANTHER" id="PTHR11817">
    <property type="entry name" value="PYRUVATE KINASE"/>
    <property type="match status" value="1"/>
</dbReference>
<protein>
    <recommendedName>
        <fullName evidence="3 12">Pyruvate kinase</fullName>
        <ecNumber evidence="3 12">2.7.1.40</ecNumber>
    </recommendedName>
</protein>
<evidence type="ECO:0000313" key="16">
    <source>
        <dbReference type="Proteomes" id="UP000229362"/>
    </source>
</evidence>
<dbReference type="SUPFAM" id="SSF52935">
    <property type="entry name" value="PK C-terminal domain-like"/>
    <property type="match status" value="1"/>
</dbReference>